<gene>
    <name evidence="1" type="ORF">ACFQE1_10170</name>
</gene>
<reference evidence="1 2" key="1">
    <citation type="journal article" date="2019" name="Int. J. Syst. Evol. Microbiol.">
        <title>The Global Catalogue of Microorganisms (GCM) 10K type strain sequencing project: providing services to taxonomists for standard genome sequencing and annotation.</title>
        <authorList>
            <consortium name="The Broad Institute Genomics Platform"/>
            <consortium name="The Broad Institute Genome Sequencing Center for Infectious Disease"/>
            <person name="Wu L."/>
            <person name="Ma J."/>
        </authorList>
    </citation>
    <scope>NUCLEOTIDE SEQUENCE [LARGE SCALE GENOMIC DNA]</scope>
    <source>
        <strain evidence="1 2">NBRC 111368</strain>
    </source>
</reference>
<evidence type="ECO:0000313" key="1">
    <source>
        <dbReference type="EMBL" id="MFC6724733.1"/>
    </source>
</evidence>
<organism evidence="1 2">
    <name type="scientific">Halobium palmae</name>
    <dbReference type="NCBI Taxonomy" id="1776492"/>
    <lineage>
        <taxon>Archaea</taxon>
        <taxon>Methanobacteriati</taxon>
        <taxon>Methanobacteriota</taxon>
        <taxon>Stenosarchaea group</taxon>
        <taxon>Halobacteria</taxon>
        <taxon>Halobacteriales</taxon>
        <taxon>Haloferacaceae</taxon>
        <taxon>Halobium</taxon>
    </lineage>
</organism>
<dbReference type="AlphaFoldDB" id="A0ABD5RZB6"/>
<proteinExistence type="predicted"/>
<protein>
    <submittedName>
        <fullName evidence="1">Uncharacterized protein</fullName>
    </submittedName>
</protein>
<name>A0ABD5RZB6_9EURY</name>
<dbReference type="EMBL" id="JBHSWU010000263">
    <property type="protein sequence ID" value="MFC6724733.1"/>
    <property type="molecule type" value="Genomic_DNA"/>
</dbReference>
<accession>A0ABD5RZB6</accession>
<keyword evidence="2" id="KW-1185">Reference proteome</keyword>
<sequence>MSRVQSATPRRATETMTIPTHNPALAVYGSEDCATREGVGMKGSHDARTVSVAA</sequence>
<evidence type="ECO:0000313" key="2">
    <source>
        <dbReference type="Proteomes" id="UP001596328"/>
    </source>
</evidence>
<dbReference type="Proteomes" id="UP001596328">
    <property type="component" value="Unassembled WGS sequence"/>
</dbReference>
<comment type="caution">
    <text evidence="1">The sequence shown here is derived from an EMBL/GenBank/DDBJ whole genome shotgun (WGS) entry which is preliminary data.</text>
</comment>